<organism evidence="17 18">
    <name type="scientific">Cirrhinus molitorella</name>
    <name type="common">mud carp</name>
    <dbReference type="NCBI Taxonomy" id="172907"/>
    <lineage>
        <taxon>Eukaryota</taxon>
        <taxon>Metazoa</taxon>
        <taxon>Chordata</taxon>
        <taxon>Craniata</taxon>
        <taxon>Vertebrata</taxon>
        <taxon>Euteleostomi</taxon>
        <taxon>Actinopterygii</taxon>
        <taxon>Neopterygii</taxon>
        <taxon>Teleostei</taxon>
        <taxon>Ostariophysi</taxon>
        <taxon>Cypriniformes</taxon>
        <taxon>Cyprinidae</taxon>
        <taxon>Labeoninae</taxon>
        <taxon>Labeonini</taxon>
        <taxon>Cirrhinus</taxon>
    </lineage>
</organism>
<dbReference type="GO" id="GO:0000221">
    <property type="term" value="C:vacuolar proton-transporting V-type ATPase, V1 domain"/>
    <property type="evidence" value="ECO:0007669"/>
    <property type="project" value="TreeGrafter"/>
</dbReference>
<evidence type="ECO:0000313" key="17">
    <source>
        <dbReference type="EMBL" id="KAK2878365.1"/>
    </source>
</evidence>
<feature type="transmembrane region" description="Helical" evidence="15">
    <location>
        <begin position="565"/>
        <end position="587"/>
    </location>
</feature>
<keyword evidence="5 15" id="KW-0812">Transmembrane</keyword>
<evidence type="ECO:0000256" key="8">
    <source>
        <dbReference type="ARBA" id="ARBA00023040"/>
    </source>
</evidence>
<dbReference type="FunFam" id="1.20.1070.10:FF:000035">
    <property type="entry name" value="C-C chemokine receptor type 6"/>
    <property type="match status" value="1"/>
</dbReference>
<evidence type="ECO:0000256" key="2">
    <source>
        <dbReference type="ARBA" id="ARBA00006138"/>
    </source>
</evidence>
<evidence type="ECO:0000256" key="9">
    <source>
        <dbReference type="ARBA" id="ARBA00023065"/>
    </source>
</evidence>
<dbReference type="FunFam" id="3.30.70.100:FF:000002">
    <property type="entry name" value="V-type proton ATPase subunit C"/>
    <property type="match status" value="1"/>
</dbReference>
<comment type="caution">
    <text evidence="17">The sequence shown here is derived from an EMBL/GenBank/DDBJ whole genome shotgun (WGS) entry which is preliminary data.</text>
</comment>
<evidence type="ECO:0000256" key="5">
    <source>
        <dbReference type="ARBA" id="ARBA00022692"/>
    </source>
</evidence>
<feature type="transmembrane region" description="Helical" evidence="15">
    <location>
        <begin position="524"/>
        <end position="544"/>
    </location>
</feature>
<reference evidence="17" key="1">
    <citation type="submission" date="2023-08" db="EMBL/GenBank/DDBJ databases">
        <title>Chromosome-level Genome Assembly of mud carp (Cirrhinus molitorella).</title>
        <authorList>
            <person name="Liu H."/>
        </authorList>
    </citation>
    <scope>NUCLEOTIDE SEQUENCE</scope>
    <source>
        <strain evidence="17">Prfri</strain>
        <tissue evidence="17">Muscle</tissue>
    </source>
</reference>
<feature type="transmembrane region" description="Helical" evidence="15">
    <location>
        <begin position="483"/>
        <end position="504"/>
    </location>
</feature>
<keyword evidence="6" id="KW-0375">Hydrogen ion transport</keyword>
<evidence type="ECO:0000256" key="6">
    <source>
        <dbReference type="ARBA" id="ARBA00022781"/>
    </source>
</evidence>
<keyword evidence="12" id="KW-0325">Glycoprotein</keyword>
<comment type="subcellular location">
    <subcellularLocation>
        <location evidence="1">Cell membrane</location>
        <topology evidence="1">Multi-pass membrane protein</topology>
    </subcellularLocation>
</comment>
<dbReference type="PRINTS" id="PR00237">
    <property type="entry name" value="GPCRRHODOPSN"/>
</dbReference>
<dbReference type="PANTHER" id="PTHR10137">
    <property type="entry name" value="V-TYPE PROTON ATPASE SUBUNIT C"/>
    <property type="match status" value="1"/>
</dbReference>
<dbReference type="EMBL" id="JAUYZG010000019">
    <property type="protein sequence ID" value="KAK2878365.1"/>
    <property type="molecule type" value="Genomic_DNA"/>
</dbReference>
<evidence type="ECO:0000256" key="12">
    <source>
        <dbReference type="ARBA" id="ARBA00023180"/>
    </source>
</evidence>
<evidence type="ECO:0000259" key="16">
    <source>
        <dbReference type="PROSITE" id="PS50262"/>
    </source>
</evidence>
<feature type="domain" description="G-protein coupled receptors family 1 profile" evidence="16">
    <location>
        <begin position="463"/>
        <end position="710"/>
    </location>
</feature>
<dbReference type="InterPro" id="IPR017452">
    <property type="entry name" value="GPCR_Rhodpsn_7TM"/>
</dbReference>
<dbReference type="SUPFAM" id="SSF81321">
    <property type="entry name" value="Family A G protein-coupled receptor-like"/>
    <property type="match status" value="1"/>
</dbReference>
<dbReference type="Gene3D" id="1.20.1070.10">
    <property type="entry name" value="Rhodopsin 7-helix transmembrane proteins"/>
    <property type="match status" value="1"/>
</dbReference>
<keyword evidence="10 15" id="KW-0472">Membrane</keyword>
<feature type="transmembrane region" description="Helical" evidence="15">
    <location>
        <begin position="650"/>
        <end position="671"/>
    </location>
</feature>
<evidence type="ECO:0000256" key="4">
    <source>
        <dbReference type="ARBA" id="ARBA00022475"/>
    </source>
</evidence>
<dbReference type="Proteomes" id="UP001187343">
    <property type="component" value="Unassembled WGS sequence"/>
</dbReference>
<dbReference type="InterPro" id="IPR036132">
    <property type="entry name" value="Vac_ATP_synth_c_sf"/>
</dbReference>
<evidence type="ECO:0000256" key="10">
    <source>
        <dbReference type="ARBA" id="ARBA00023136"/>
    </source>
</evidence>
<dbReference type="Gene3D" id="3.30.70.1180">
    <property type="entry name" value="Vacuolar atp synthase subunit c, domain 1"/>
    <property type="match status" value="1"/>
</dbReference>
<accession>A0AA88TET6</accession>
<evidence type="ECO:0000256" key="3">
    <source>
        <dbReference type="ARBA" id="ARBA00022448"/>
    </source>
</evidence>
<keyword evidence="8" id="KW-0297">G-protein coupled receptor</keyword>
<proteinExistence type="inferred from homology"/>
<evidence type="ECO:0000256" key="1">
    <source>
        <dbReference type="ARBA" id="ARBA00004651"/>
    </source>
</evidence>
<keyword evidence="7 15" id="KW-1133">Transmembrane helix</keyword>
<sequence>MEFLLISVPLDKASCQSLEKLKRVSGKTGLVTSSRFHIPELKVGTLDVLLGVSDDLSRLDSYTEGVMRQTSQCLGEVMEEFSGKLLESMLANGEHKTHQKDRQSPLKSYFQTIQVDLATYVTRFQWDRAKYPTAQPLKTLADIISKQVSQVDTELKSRRAAYSHVKATIQSFERKTEGSLQTRALTNIVKREDLVLNSEYLTTLLVVVPRMAYALWEKTYESMSKFVVPRSSRKLVEDADAGIFTVTLFKNVIAEFKANAKKHKFTVREYNLDEAEKQKQEIGRLAVDKKELYRTFVCWLKVNFSEIFVAWIHIKVLRTFVESILRYGLPVSFQAILLQPSKKSMKQLRQQLNSLFKHLDPAAATSKPDVGLDIPDGSTGQQEYYSYICYPIKINLVDPRGFLRRSCFEVSHTVMHDYNDTDDIFDYEYDYEEEPCNLTWINEQQVLVPTFIYSLTCSLGLVGNVLVLLTYAFYKKAKTMTDIYLVNVALADLLFVVALPLIIYNEQHDWSMGTWACKFLRAAYSINVYSSTLLLACISGDRYIAIVQARRSVRIRLQAQVYSRLICLVVWLLAFFVSLPTFIYYQVENKECITNFEEYNTAKLMKILIPSMQMVLGFLVPLTVMIFCYSCTMVTLLKAQNFQKHKAIRVVLVVVFVFVLCHLPYNVVLLINTSKLFNERRCEEEQVTLRTLSISRSVAYLHCCLNPILYAFIGVKFRGHFCQIFRDLRCLGKRYISGRSSQQTSELYVSANKTVAGQNHENLSSFSI</sequence>
<dbReference type="Pfam" id="PF03223">
    <property type="entry name" value="V-ATPase_C"/>
    <property type="match status" value="1"/>
</dbReference>
<dbReference type="SUPFAM" id="SSF118203">
    <property type="entry name" value="Vacuolar ATP synthase subunit C"/>
    <property type="match status" value="1"/>
</dbReference>
<evidence type="ECO:0000256" key="11">
    <source>
        <dbReference type="ARBA" id="ARBA00023170"/>
    </source>
</evidence>
<name>A0AA88TET6_9TELE</name>
<comment type="function">
    <text evidence="14">Subunit of the V1 complex of vacuolar(H+)-ATPase (V-ATPase), a multisubunit enzyme composed of a peripheral complex (V1) that hydrolyzes ATP and a membrane integral complex (V0) that translocates protons. V-ATPase is responsible for acidifying and maintaining the pH of intracellular compartments and in some cell types, is targeted to the plasma membrane, where it is responsible for acidifying the extracellular environment. Subunit C is necessary for the assembly of the catalytic sector of the enzyme and is likely to have a specific function in its catalytic activity.</text>
</comment>
<dbReference type="GO" id="GO:0005886">
    <property type="term" value="C:plasma membrane"/>
    <property type="evidence" value="ECO:0007669"/>
    <property type="project" value="UniProtKB-SubCell"/>
</dbReference>
<dbReference type="AlphaFoldDB" id="A0AA88TET6"/>
<comment type="similarity">
    <text evidence="2">Belongs to the V-ATPase C subunit family.</text>
</comment>
<dbReference type="PANTHER" id="PTHR10137:SF4">
    <property type="entry name" value="V-TYPE PROTON ATPASE SUBUNIT C 2"/>
    <property type="match status" value="1"/>
</dbReference>
<keyword evidence="11" id="KW-0675">Receptor</keyword>
<dbReference type="CDD" id="cd14785">
    <property type="entry name" value="V-ATPase_C"/>
    <property type="match status" value="1"/>
</dbReference>
<dbReference type="GO" id="GO:0046961">
    <property type="term" value="F:proton-transporting ATPase activity, rotational mechanism"/>
    <property type="evidence" value="ECO:0007669"/>
    <property type="project" value="InterPro"/>
</dbReference>
<dbReference type="Pfam" id="PF00001">
    <property type="entry name" value="7tm_1"/>
    <property type="match status" value="1"/>
</dbReference>
<gene>
    <name evidence="17" type="ORF">Q8A67_019156</name>
</gene>
<evidence type="ECO:0000256" key="7">
    <source>
        <dbReference type="ARBA" id="ARBA00022989"/>
    </source>
</evidence>
<feature type="transmembrane region" description="Helical" evidence="15">
    <location>
        <begin position="451"/>
        <end position="474"/>
    </location>
</feature>
<dbReference type="InterPro" id="IPR000276">
    <property type="entry name" value="GPCR_Rhodpsn"/>
</dbReference>
<keyword evidence="3" id="KW-0813">Transport</keyword>
<keyword evidence="4" id="KW-1003">Cell membrane</keyword>
<keyword evidence="18" id="KW-1185">Reference proteome</keyword>
<dbReference type="PROSITE" id="PS50262">
    <property type="entry name" value="G_PROTEIN_RECEP_F1_2"/>
    <property type="match status" value="1"/>
</dbReference>
<keyword evidence="9" id="KW-0406">Ion transport</keyword>
<evidence type="ECO:0000313" key="18">
    <source>
        <dbReference type="Proteomes" id="UP001187343"/>
    </source>
</evidence>
<dbReference type="Gene3D" id="1.20.1460.10">
    <property type="entry name" value="subunit c (vma5p) of the yeast v-atpase, domain 2"/>
    <property type="match status" value="1"/>
</dbReference>
<evidence type="ECO:0000256" key="14">
    <source>
        <dbReference type="ARBA" id="ARBA00046006"/>
    </source>
</evidence>
<feature type="transmembrane region" description="Helical" evidence="15">
    <location>
        <begin position="607"/>
        <end position="629"/>
    </location>
</feature>
<dbReference type="InterPro" id="IPR004907">
    <property type="entry name" value="ATPase_V1-cplx_csu"/>
</dbReference>
<keyword evidence="13" id="KW-0807">Transducer</keyword>
<dbReference type="GO" id="GO:0005765">
    <property type="term" value="C:lysosomal membrane"/>
    <property type="evidence" value="ECO:0007669"/>
    <property type="project" value="TreeGrafter"/>
</dbReference>
<evidence type="ECO:0000256" key="15">
    <source>
        <dbReference type="SAM" id="Phobius"/>
    </source>
</evidence>
<dbReference type="Gene3D" id="3.30.70.100">
    <property type="match status" value="1"/>
</dbReference>
<protein>
    <recommendedName>
        <fullName evidence="16">G-protein coupled receptors family 1 profile domain-containing protein</fullName>
    </recommendedName>
</protein>
<evidence type="ECO:0000256" key="13">
    <source>
        <dbReference type="ARBA" id="ARBA00023224"/>
    </source>
</evidence>
<dbReference type="GO" id="GO:0004930">
    <property type="term" value="F:G protein-coupled receptor activity"/>
    <property type="evidence" value="ECO:0007669"/>
    <property type="project" value="UniProtKB-KW"/>
</dbReference>